<dbReference type="SMART" id="SM00369">
    <property type="entry name" value="LRR_TYP"/>
    <property type="match status" value="6"/>
</dbReference>
<dbReference type="SUPFAM" id="SSF52058">
    <property type="entry name" value="L domain-like"/>
    <property type="match status" value="1"/>
</dbReference>
<keyword evidence="1" id="KW-0433">Leucine-rich repeat</keyword>
<dbReference type="GO" id="GO:0005737">
    <property type="term" value="C:cytoplasm"/>
    <property type="evidence" value="ECO:0007669"/>
    <property type="project" value="TreeGrafter"/>
</dbReference>
<feature type="region of interest" description="Disordered" evidence="3">
    <location>
        <begin position="183"/>
        <end position="221"/>
    </location>
</feature>
<dbReference type="Pfam" id="PF13855">
    <property type="entry name" value="LRR_8"/>
    <property type="match status" value="1"/>
</dbReference>
<dbReference type="Proteomes" id="UP000316270">
    <property type="component" value="Chromosome 13"/>
</dbReference>
<dbReference type="InterPro" id="IPR050216">
    <property type="entry name" value="LRR_domain-containing"/>
</dbReference>
<evidence type="ECO:0000313" key="4">
    <source>
        <dbReference type="EMBL" id="QDS75715.1"/>
    </source>
</evidence>
<feature type="compositionally biased region" description="Polar residues" evidence="3">
    <location>
        <begin position="200"/>
        <end position="215"/>
    </location>
</feature>
<accession>A0A517LJ94</accession>
<evidence type="ECO:0000313" key="5">
    <source>
        <dbReference type="Proteomes" id="UP000316270"/>
    </source>
</evidence>
<name>A0A517LJ94_9PEZI</name>
<dbReference type="PANTHER" id="PTHR48051:SF1">
    <property type="entry name" value="RAS SUPPRESSOR PROTEIN 1"/>
    <property type="match status" value="1"/>
</dbReference>
<feature type="region of interest" description="Disordered" evidence="3">
    <location>
        <begin position="234"/>
        <end position="398"/>
    </location>
</feature>
<dbReference type="EMBL" id="CP042197">
    <property type="protein sequence ID" value="QDS75715.1"/>
    <property type="molecule type" value="Genomic_DNA"/>
</dbReference>
<dbReference type="SMART" id="SM00364">
    <property type="entry name" value="LRR_BAC"/>
    <property type="match status" value="4"/>
</dbReference>
<dbReference type="AlphaFoldDB" id="A0A517LJ94"/>
<dbReference type="STRING" id="50376.A0A517LJ94"/>
<feature type="compositionally biased region" description="Polar residues" evidence="3">
    <location>
        <begin position="122"/>
        <end position="145"/>
    </location>
</feature>
<feature type="compositionally biased region" description="Polar residues" evidence="3">
    <location>
        <begin position="1"/>
        <end position="11"/>
    </location>
</feature>
<sequence>MDLSSPQQPQVASKLPRPLSRLPLPKSSVPNLRHAASTSIDKTRTTSSINLRAAANAPPKPRAPLVSTQTNNRAPLHTRAFSTSQDGLFKKPVPKPLSRLPPKVRQASISSTRGVVNDDESVSLSSLRTDSRASSQDTISHNSLSPKGYTPATPVFHKTSRPSLSERTIESLALIPPSPAIRRRKSSFFTPDSPMAPLSRPQSSVGYNSRPTSQDGPLPAVPFFTAQSVSAKLRGGTMGRSVTTTPSKRSVSTATRARSPTKASMLKAAEKEAVTPITPKVATRGPTRGAKTVSGRMQQARPALSSVFAPPVTAASKPKSKPLPKRATKKPEAQQEEVVPSPKAAQASKSSASLREQIRAAKAARASLGAQQSKPNEESAGGFDPSAHTDPFNLAPKDGRSMIQKRVDVARTEGRLNIAAMNLKEIPVEVLRMYDSEFNKDSEIPWNEVVDLVRFVAADNEIETIADDAFPDVDPDKWDEEVEEVKGPQFGGLEVLDLHGNVLFDVPMGLKRLGRLTTLNLSRNRLMNDALETITQISTLRELKIADNLLTGDLSSIDSLSSLEVLDVSGNKLSLLPDELGSLSKLRILNVSNNQLNSLPTNQLSQIPGLVEIYASKNRLSGAFFTMPGTTMARLQILDLSINSINTLYDGSAGPELPALHTLNIAFNQITSLPDLSSWTSLTTLLAEDNNISELPHGFTESGTLKLVDLTGNNLTKLDEGIARMDSLETLKIGGNSIRERKFLSMSVDEIKRDLRARLGPVSFME</sequence>
<dbReference type="Gene3D" id="3.80.10.10">
    <property type="entry name" value="Ribonuclease Inhibitor"/>
    <property type="match status" value="2"/>
</dbReference>
<dbReference type="PANTHER" id="PTHR48051">
    <property type="match status" value="1"/>
</dbReference>
<protein>
    <recommendedName>
        <fullName evidence="6">L domain-like protein</fullName>
    </recommendedName>
</protein>
<dbReference type="InterPro" id="IPR003591">
    <property type="entry name" value="Leu-rich_rpt_typical-subtyp"/>
</dbReference>
<keyword evidence="2" id="KW-0677">Repeat</keyword>
<feature type="compositionally biased region" description="Polar residues" evidence="3">
    <location>
        <begin position="240"/>
        <end position="262"/>
    </location>
</feature>
<evidence type="ECO:0008006" key="6">
    <source>
        <dbReference type="Google" id="ProtNLM"/>
    </source>
</evidence>
<feature type="region of interest" description="Disordered" evidence="3">
    <location>
        <begin position="1"/>
        <end position="164"/>
    </location>
</feature>
<dbReference type="InterPro" id="IPR001611">
    <property type="entry name" value="Leu-rich_rpt"/>
</dbReference>
<organism evidence="4 5">
    <name type="scientific">Venturia effusa</name>
    <dbReference type="NCBI Taxonomy" id="50376"/>
    <lineage>
        <taxon>Eukaryota</taxon>
        <taxon>Fungi</taxon>
        <taxon>Dikarya</taxon>
        <taxon>Ascomycota</taxon>
        <taxon>Pezizomycotina</taxon>
        <taxon>Dothideomycetes</taxon>
        <taxon>Pleosporomycetidae</taxon>
        <taxon>Venturiales</taxon>
        <taxon>Venturiaceae</taxon>
        <taxon>Venturia</taxon>
    </lineage>
</organism>
<dbReference type="InterPro" id="IPR032675">
    <property type="entry name" value="LRR_dom_sf"/>
</dbReference>
<proteinExistence type="predicted"/>
<evidence type="ECO:0000256" key="2">
    <source>
        <dbReference type="ARBA" id="ARBA00022737"/>
    </source>
</evidence>
<keyword evidence="5" id="KW-1185">Reference proteome</keyword>
<evidence type="ECO:0000256" key="1">
    <source>
        <dbReference type="ARBA" id="ARBA00022614"/>
    </source>
</evidence>
<gene>
    <name evidence="4" type="ORF">FKW77_008061</name>
</gene>
<reference evidence="4 5" key="1">
    <citation type="submission" date="2019-07" db="EMBL/GenBank/DDBJ databases">
        <title>Finished genome of Venturia effusa.</title>
        <authorList>
            <person name="Young C.A."/>
            <person name="Cox M.P."/>
            <person name="Ganley A.R.D."/>
            <person name="David W.J."/>
        </authorList>
    </citation>
    <scope>NUCLEOTIDE SEQUENCE [LARGE SCALE GENOMIC DNA]</scope>
    <source>
        <strain evidence="5">albino</strain>
    </source>
</reference>
<dbReference type="OrthoDB" id="676979at2759"/>
<evidence type="ECO:0000256" key="3">
    <source>
        <dbReference type="SAM" id="MobiDB-lite"/>
    </source>
</evidence>
<feature type="compositionally biased region" description="Low complexity" evidence="3">
    <location>
        <begin position="340"/>
        <end position="372"/>
    </location>
</feature>
<feature type="compositionally biased region" description="Low complexity" evidence="3">
    <location>
        <begin position="13"/>
        <end position="28"/>
    </location>
</feature>
<feature type="compositionally biased region" description="Polar residues" evidence="3">
    <location>
        <begin position="36"/>
        <end position="49"/>
    </location>
</feature>
<dbReference type="PROSITE" id="PS51450">
    <property type="entry name" value="LRR"/>
    <property type="match status" value="3"/>
</dbReference>
<feature type="compositionally biased region" description="Basic residues" evidence="3">
    <location>
        <begin position="318"/>
        <end position="328"/>
    </location>
</feature>